<feature type="domain" description="Major facilitator superfamily (MFS) profile" evidence="8">
    <location>
        <begin position="51"/>
        <end position="455"/>
    </location>
</feature>
<evidence type="ECO:0000256" key="1">
    <source>
        <dbReference type="ARBA" id="ARBA00004141"/>
    </source>
</evidence>
<comment type="subcellular location">
    <subcellularLocation>
        <location evidence="1">Membrane</location>
        <topology evidence="1">Multi-pass membrane protein</topology>
    </subcellularLocation>
</comment>
<keyword evidence="2" id="KW-0813">Transport</keyword>
<dbReference type="InterPro" id="IPR011701">
    <property type="entry name" value="MFS"/>
</dbReference>
<keyword evidence="4 7" id="KW-1133">Transmembrane helix</keyword>
<comment type="caution">
    <text evidence="9">The sequence shown here is derived from an EMBL/GenBank/DDBJ whole genome shotgun (WGS) entry which is preliminary data.</text>
</comment>
<dbReference type="GO" id="GO:0016020">
    <property type="term" value="C:membrane"/>
    <property type="evidence" value="ECO:0007669"/>
    <property type="project" value="UniProtKB-SubCell"/>
</dbReference>
<dbReference type="Pfam" id="PF07690">
    <property type="entry name" value="MFS_1"/>
    <property type="match status" value="1"/>
</dbReference>
<evidence type="ECO:0000256" key="6">
    <source>
        <dbReference type="SAM" id="MobiDB-lite"/>
    </source>
</evidence>
<feature type="region of interest" description="Disordered" evidence="6">
    <location>
        <begin position="1"/>
        <end position="41"/>
    </location>
</feature>
<sequence>METLKTSEDPNDLELDNKDIRKPLIEKGEDDQGNESCATSTSSEGEVSQILIVYMCITIVILDCSYGICAPLLPIDAEKHNIDQVYLGFMFCIYSVSMAIFCPIVGKHLYTFGRRNMCRWGMLAVAIPSLGFFLNNYTTNSTLFIVIFMVMRVIQGIGTSMVQTSVYSVLTLTYPTRVNFVMACVETSAGLGLSLGPVMGTILYEFGGSAAPFLTFFFICLFIGLFIKSLIPYFVDDIQDNSTQDNTVKPKYSELLTNKRILFACMCVFISVFQYAFIDPILAEYVKDTFNLAPQTSGYFFLALGLGYMISCIISPMYLDYFSNMRVSMISCFLLGIFTIFYSSSYILTFLTPNMMVLSMALVAAGVANSHLVITPMEEMIEVAKSSTDSDSEMLNDMCSGLFNMFFALGEIFGPMIGNVIFSIWGFPMICDALGIACMVFAVLYFLACDLSIHK</sequence>
<feature type="transmembrane region" description="Helical" evidence="7">
    <location>
        <begin position="180"/>
        <end position="204"/>
    </location>
</feature>
<feature type="transmembrane region" description="Helical" evidence="7">
    <location>
        <begin position="85"/>
        <end position="105"/>
    </location>
</feature>
<dbReference type="PANTHER" id="PTHR23506:SF26">
    <property type="entry name" value="MFS-TYPE TRANSPORTER SLC18B1"/>
    <property type="match status" value="1"/>
</dbReference>
<dbReference type="InterPro" id="IPR036259">
    <property type="entry name" value="MFS_trans_sf"/>
</dbReference>
<feature type="transmembrane region" description="Helical" evidence="7">
    <location>
        <begin position="210"/>
        <end position="231"/>
    </location>
</feature>
<dbReference type="InterPro" id="IPR050930">
    <property type="entry name" value="MFS_Vesicular_Transporter"/>
</dbReference>
<feature type="transmembrane region" description="Helical" evidence="7">
    <location>
        <begin position="355"/>
        <end position="374"/>
    </location>
</feature>
<evidence type="ECO:0000313" key="9">
    <source>
        <dbReference type="EMBL" id="CAI2367061.1"/>
    </source>
</evidence>
<keyword evidence="3 7" id="KW-0812">Transmembrane</keyword>
<evidence type="ECO:0000256" key="5">
    <source>
        <dbReference type="ARBA" id="ARBA00023136"/>
    </source>
</evidence>
<feature type="transmembrane region" description="Helical" evidence="7">
    <location>
        <begin position="433"/>
        <end position="453"/>
    </location>
</feature>
<organism evidence="9 10">
    <name type="scientific">Euplotes crassus</name>
    <dbReference type="NCBI Taxonomy" id="5936"/>
    <lineage>
        <taxon>Eukaryota</taxon>
        <taxon>Sar</taxon>
        <taxon>Alveolata</taxon>
        <taxon>Ciliophora</taxon>
        <taxon>Intramacronucleata</taxon>
        <taxon>Spirotrichea</taxon>
        <taxon>Hypotrichia</taxon>
        <taxon>Euplotida</taxon>
        <taxon>Euplotidae</taxon>
        <taxon>Moneuplotes</taxon>
    </lineage>
</organism>
<evidence type="ECO:0000259" key="8">
    <source>
        <dbReference type="PROSITE" id="PS50850"/>
    </source>
</evidence>
<dbReference type="GO" id="GO:0022857">
    <property type="term" value="F:transmembrane transporter activity"/>
    <property type="evidence" value="ECO:0007669"/>
    <property type="project" value="InterPro"/>
</dbReference>
<dbReference type="PANTHER" id="PTHR23506">
    <property type="entry name" value="GH10249P"/>
    <property type="match status" value="1"/>
</dbReference>
<keyword evidence="10" id="KW-1185">Reference proteome</keyword>
<evidence type="ECO:0000313" key="10">
    <source>
        <dbReference type="Proteomes" id="UP001295684"/>
    </source>
</evidence>
<dbReference type="AlphaFoldDB" id="A0AAD1XDW3"/>
<feature type="compositionally biased region" description="Basic and acidic residues" evidence="6">
    <location>
        <begin position="15"/>
        <end position="27"/>
    </location>
</feature>
<feature type="transmembrane region" description="Helical" evidence="7">
    <location>
        <begin position="331"/>
        <end position="349"/>
    </location>
</feature>
<accession>A0AAD1XDW3</accession>
<dbReference type="InterPro" id="IPR020846">
    <property type="entry name" value="MFS_dom"/>
</dbReference>
<reference evidence="9" key="1">
    <citation type="submission" date="2023-07" db="EMBL/GenBank/DDBJ databases">
        <authorList>
            <consortium name="AG Swart"/>
            <person name="Singh M."/>
            <person name="Singh A."/>
            <person name="Seah K."/>
            <person name="Emmerich C."/>
        </authorList>
    </citation>
    <scope>NUCLEOTIDE SEQUENCE</scope>
    <source>
        <strain evidence="9">DP1</strain>
    </source>
</reference>
<dbReference type="EMBL" id="CAMPGE010008155">
    <property type="protein sequence ID" value="CAI2367061.1"/>
    <property type="molecule type" value="Genomic_DNA"/>
</dbReference>
<proteinExistence type="predicted"/>
<protein>
    <recommendedName>
        <fullName evidence="8">Major facilitator superfamily (MFS) profile domain-containing protein</fullName>
    </recommendedName>
</protein>
<evidence type="ECO:0000256" key="3">
    <source>
        <dbReference type="ARBA" id="ARBA00022692"/>
    </source>
</evidence>
<feature type="transmembrane region" description="Helical" evidence="7">
    <location>
        <begin position="298"/>
        <end position="319"/>
    </location>
</feature>
<dbReference type="Gene3D" id="1.20.1250.20">
    <property type="entry name" value="MFS general substrate transporter like domains"/>
    <property type="match status" value="2"/>
</dbReference>
<dbReference type="Proteomes" id="UP001295684">
    <property type="component" value="Unassembled WGS sequence"/>
</dbReference>
<evidence type="ECO:0000256" key="7">
    <source>
        <dbReference type="SAM" id="Phobius"/>
    </source>
</evidence>
<dbReference type="SUPFAM" id="SSF103473">
    <property type="entry name" value="MFS general substrate transporter"/>
    <property type="match status" value="1"/>
</dbReference>
<evidence type="ECO:0000256" key="2">
    <source>
        <dbReference type="ARBA" id="ARBA00022448"/>
    </source>
</evidence>
<dbReference type="PROSITE" id="PS50850">
    <property type="entry name" value="MFS"/>
    <property type="match status" value="1"/>
</dbReference>
<keyword evidence="5 7" id="KW-0472">Membrane</keyword>
<evidence type="ECO:0000256" key="4">
    <source>
        <dbReference type="ARBA" id="ARBA00022989"/>
    </source>
</evidence>
<feature type="transmembrane region" description="Helical" evidence="7">
    <location>
        <begin position="51"/>
        <end position="73"/>
    </location>
</feature>
<feature type="transmembrane region" description="Helical" evidence="7">
    <location>
        <begin position="261"/>
        <end position="278"/>
    </location>
</feature>
<feature type="transmembrane region" description="Helical" evidence="7">
    <location>
        <begin position="402"/>
        <end position="427"/>
    </location>
</feature>
<name>A0AAD1XDW3_EUPCR</name>
<feature type="transmembrane region" description="Helical" evidence="7">
    <location>
        <begin position="117"/>
        <end position="137"/>
    </location>
</feature>
<gene>
    <name evidence="9" type="ORF">ECRASSUSDP1_LOCUS8338</name>
</gene>